<dbReference type="Pfam" id="PF08240">
    <property type="entry name" value="ADH_N"/>
    <property type="match status" value="1"/>
</dbReference>
<feature type="domain" description="Alcohol dehydrogenase-like N-terminal" evidence="3">
    <location>
        <begin position="68"/>
        <end position="193"/>
    </location>
</feature>
<protein>
    <recommendedName>
        <fullName evidence="6">Enoyl reductase (ER) domain-containing protein</fullName>
    </recommendedName>
</protein>
<sequence length="422" mass="45915">MRTYSHMHGENACGIDPRRNDEMLSVYVDMTVWKIALTQALTRFSKNAVWSPLSAVRMAEVPEPELPGPQWVKVQVHSCGLCGSDMHMLKLDINPRISIAAIPGMERIFLGHELNAEVVEVGKEITDLKPGDKVSYLGFFPNCKAVGHEPCKPCAEGNYTLCLAPDKAKLPLNRGGGFSEFMIAHRSQWVKLPNDFTEDQALLTEPIAVAVHAYLKSPPRSGGRVLIIGAGTVGLNILQVTKALEPAAVVTVLARYPAQQEMALRLGADGVIRGGDCDSAVAEQTGGRLFRGMMGSKMMLGGYDVIHDTVGSGSTFQDALRWVKGRGAIVLSGVQLAASKIDFTPIWHQEICVTGINCHGQEHFGGASRTSFDWAIELIAGGKLQTAPLISHHFPLRELRRAVELMTQKGKEPTFKIVLDVS</sequence>
<dbReference type="EMBL" id="QZKI01000023">
    <property type="protein sequence ID" value="RJP73804.1"/>
    <property type="molecule type" value="Genomic_DNA"/>
</dbReference>
<dbReference type="PANTHER" id="PTHR43401:SF2">
    <property type="entry name" value="L-THREONINE 3-DEHYDROGENASE"/>
    <property type="match status" value="1"/>
</dbReference>
<dbReference type="Proteomes" id="UP000285961">
    <property type="component" value="Unassembled WGS sequence"/>
</dbReference>
<reference evidence="4 5" key="1">
    <citation type="journal article" date="2017" name="ISME J.">
        <title>Energy and carbon metabolisms in a deep terrestrial subsurface fluid microbial community.</title>
        <authorList>
            <person name="Momper L."/>
            <person name="Jungbluth S.P."/>
            <person name="Lee M.D."/>
            <person name="Amend J.P."/>
        </authorList>
    </citation>
    <scope>NUCLEOTIDE SEQUENCE [LARGE SCALE GENOMIC DNA]</scope>
    <source>
        <strain evidence="4">SURF_17</strain>
    </source>
</reference>
<feature type="domain" description="Alcohol dehydrogenase-like C-terminal" evidence="2">
    <location>
        <begin position="233"/>
        <end position="365"/>
    </location>
</feature>
<dbReference type="InterPro" id="IPR011032">
    <property type="entry name" value="GroES-like_sf"/>
</dbReference>
<dbReference type="Pfam" id="PF00107">
    <property type="entry name" value="ADH_zinc_N"/>
    <property type="match status" value="1"/>
</dbReference>
<evidence type="ECO:0008006" key="6">
    <source>
        <dbReference type="Google" id="ProtNLM"/>
    </source>
</evidence>
<dbReference type="SUPFAM" id="SSF51735">
    <property type="entry name" value="NAD(P)-binding Rossmann-fold domains"/>
    <property type="match status" value="1"/>
</dbReference>
<dbReference type="InterPro" id="IPR050129">
    <property type="entry name" value="Zn_alcohol_dh"/>
</dbReference>
<dbReference type="PANTHER" id="PTHR43401">
    <property type="entry name" value="L-THREONINE 3-DEHYDROGENASE"/>
    <property type="match status" value="1"/>
</dbReference>
<dbReference type="InterPro" id="IPR013149">
    <property type="entry name" value="ADH-like_C"/>
</dbReference>
<organism evidence="4 5">
    <name type="scientific">Candidatus Abyssobacteria bacterium SURF_17</name>
    <dbReference type="NCBI Taxonomy" id="2093361"/>
    <lineage>
        <taxon>Bacteria</taxon>
        <taxon>Pseudomonadati</taxon>
        <taxon>Candidatus Hydrogenedentota</taxon>
        <taxon>Candidatus Abyssobacteria</taxon>
    </lineage>
</organism>
<evidence type="ECO:0000256" key="1">
    <source>
        <dbReference type="ARBA" id="ARBA00023002"/>
    </source>
</evidence>
<proteinExistence type="predicted"/>
<accession>A0A419F5N6</accession>
<dbReference type="Gene3D" id="3.40.50.720">
    <property type="entry name" value="NAD(P)-binding Rossmann-like Domain"/>
    <property type="match status" value="1"/>
</dbReference>
<dbReference type="InterPro" id="IPR036291">
    <property type="entry name" value="NAD(P)-bd_dom_sf"/>
</dbReference>
<dbReference type="SUPFAM" id="SSF50129">
    <property type="entry name" value="GroES-like"/>
    <property type="match status" value="1"/>
</dbReference>
<evidence type="ECO:0000259" key="3">
    <source>
        <dbReference type="Pfam" id="PF08240"/>
    </source>
</evidence>
<name>A0A419F5N6_9BACT</name>
<comment type="caution">
    <text evidence="4">The sequence shown here is derived from an EMBL/GenBank/DDBJ whole genome shotgun (WGS) entry which is preliminary data.</text>
</comment>
<dbReference type="InterPro" id="IPR013154">
    <property type="entry name" value="ADH-like_N"/>
</dbReference>
<evidence type="ECO:0000313" key="4">
    <source>
        <dbReference type="EMBL" id="RJP73804.1"/>
    </source>
</evidence>
<dbReference type="Gene3D" id="3.90.180.10">
    <property type="entry name" value="Medium-chain alcohol dehydrogenases, catalytic domain"/>
    <property type="match status" value="1"/>
</dbReference>
<keyword evidence="1" id="KW-0560">Oxidoreductase</keyword>
<dbReference type="AlphaFoldDB" id="A0A419F5N6"/>
<dbReference type="GO" id="GO:0016491">
    <property type="term" value="F:oxidoreductase activity"/>
    <property type="evidence" value="ECO:0007669"/>
    <property type="project" value="UniProtKB-KW"/>
</dbReference>
<gene>
    <name evidence="4" type="ORF">C4532_03840</name>
</gene>
<evidence type="ECO:0000313" key="5">
    <source>
        <dbReference type="Proteomes" id="UP000285961"/>
    </source>
</evidence>
<evidence type="ECO:0000259" key="2">
    <source>
        <dbReference type="Pfam" id="PF00107"/>
    </source>
</evidence>